<dbReference type="Gene3D" id="3.40.50.300">
    <property type="entry name" value="P-loop containing nucleotide triphosphate hydrolases"/>
    <property type="match status" value="1"/>
</dbReference>
<evidence type="ECO:0000313" key="12">
    <source>
        <dbReference type="Proteomes" id="UP001208570"/>
    </source>
</evidence>
<evidence type="ECO:0000256" key="7">
    <source>
        <dbReference type="ARBA" id="ARBA00023034"/>
    </source>
</evidence>
<dbReference type="Proteomes" id="UP001208570">
    <property type="component" value="Unassembled WGS sequence"/>
</dbReference>
<comment type="similarity">
    <text evidence="2">Belongs to the galactose-3-O-sulfotransferase family.</text>
</comment>
<gene>
    <name evidence="11" type="ORF">LSH36_200g04083</name>
</gene>
<protein>
    <recommendedName>
        <fullName evidence="13">Galactosylceramide sulfotransferase-like</fullName>
    </recommendedName>
</protein>
<evidence type="ECO:0000256" key="9">
    <source>
        <dbReference type="ARBA" id="ARBA00023180"/>
    </source>
</evidence>
<dbReference type="GO" id="GO:0001733">
    <property type="term" value="F:galactosylceramide sulfotransferase activity"/>
    <property type="evidence" value="ECO:0007669"/>
    <property type="project" value="InterPro"/>
</dbReference>
<reference evidence="11" key="1">
    <citation type="journal article" date="2023" name="Mol. Biol. Evol.">
        <title>Third-Generation Sequencing Reveals the Adaptive Role of the Epigenome in Three Deep-Sea Polychaetes.</title>
        <authorList>
            <person name="Perez M."/>
            <person name="Aroh O."/>
            <person name="Sun Y."/>
            <person name="Lan Y."/>
            <person name="Juniper S.K."/>
            <person name="Young C.R."/>
            <person name="Angers B."/>
            <person name="Qian P.Y."/>
        </authorList>
    </citation>
    <scope>NUCLEOTIDE SEQUENCE</scope>
    <source>
        <strain evidence="11">P08H-3</strain>
    </source>
</reference>
<evidence type="ECO:0000256" key="1">
    <source>
        <dbReference type="ARBA" id="ARBA00004323"/>
    </source>
</evidence>
<feature type="transmembrane region" description="Helical" evidence="10">
    <location>
        <begin position="12"/>
        <end position="28"/>
    </location>
</feature>
<evidence type="ECO:0000256" key="5">
    <source>
        <dbReference type="ARBA" id="ARBA00022968"/>
    </source>
</evidence>
<keyword evidence="12" id="KW-1185">Reference proteome</keyword>
<keyword evidence="4 10" id="KW-0812">Transmembrane</keyword>
<organism evidence="11 12">
    <name type="scientific">Paralvinella palmiformis</name>
    <dbReference type="NCBI Taxonomy" id="53620"/>
    <lineage>
        <taxon>Eukaryota</taxon>
        <taxon>Metazoa</taxon>
        <taxon>Spiralia</taxon>
        <taxon>Lophotrochozoa</taxon>
        <taxon>Annelida</taxon>
        <taxon>Polychaeta</taxon>
        <taxon>Sedentaria</taxon>
        <taxon>Canalipalpata</taxon>
        <taxon>Terebellida</taxon>
        <taxon>Terebelliformia</taxon>
        <taxon>Alvinellidae</taxon>
        <taxon>Paralvinella</taxon>
    </lineage>
</organism>
<comment type="subcellular location">
    <subcellularLocation>
        <location evidence="1">Golgi apparatus membrane</location>
        <topology evidence="1">Single-pass type II membrane protein</topology>
    </subcellularLocation>
</comment>
<dbReference type="PANTHER" id="PTHR14647:SF87">
    <property type="entry name" value="PUTATIVE-RELATED"/>
    <property type="match status" value="1"/>
</dbReference>
<proteinExistence type="inferred from homology"/>
<comment type="caution">
    <text evidence="11">The sequence shown here is derived from an EMBL/GenBank/DDBJ whole genome shotgun (WGS) entry which is preliminary data.</text>
</comment>
<evidence type="ECO:0008006" key="13">
    <source>
        <dbReference type="Google" id="ProtNLM"/>
    </source>
</evidence>
<dbReference type="Pfam" id="PF06990">
    <property type="entry name" value="Gal-3-0_sulfotr"/>
    <property type="match status" value="2"/>
</dbReference>
<name>A0AAD9N7K7_9ANNE</name>
<keyword evidence="8 10" id="KW-0472">Membrane</keyword>
<keyword evidence="6 10" id="KW-1133">Transmembrane helix</keyword>
<evidence type="ECO:0000256" key="10">
    <source>
        <dbReference type="SAM" id="Phobius"/>
    </source>
</evidence>
<keyword evidence="9" id="KW-0325">Glycoprotein</keyword>
<dbReference type="EMBL" id="JAODUP010000200">
    <property type="protein sequence ID" value="KAK2157044.1"/>
    <property type="molecule type" value="Genomic_DNA"/>
</dbReference>
<dbReference type="AlphaFoldDB" id="A0AAD9N7K7"/>
<dbReference type="InterPro" id="IPR009729">
    <property type="entry name" value="Gal-3-0_sulfotransfrase"/>
</dbReference>
<dbReference type="InterPro" id="IPR027417">
    <property type="entry name" value="P-loop_NTPase"/>
</dbReference>
<evidence type="ECO:0000256" key="6">
    <source>
        <dbReference type="ARBA" id="ARBA00022989"/>
    </source>
</evidence>
<sequence length="416" mass="49093">MTRCLGRRRRDCYWLMYASCLFGAIWWLETTLISRIETGNASIPNKLPNADDTNSQRGSEKLKPDIKRGLRLRNATDSYRPEKPRVVQSTTPNQCTEKTNFVYIKEIKCASQTLVNVFRRFGLERNLSFVTPIGKKIYLGWPWLIQERYYRPSKTDKFNILCEHAIFDERLMRKLMPDDVVFIASLREPFAQFKSMFNYYAFQDRYCVPDGFHMSKNLMAYNLGFPTGYLPGQADKSSDEAFIADFLSDLDRTFHFVVIVEYFHESLILLRRLMCWKLTDLIYLRKNVASYSFKADMDPDLVAIYRKWSPVDYRLYDHFNRTFWKRVAETTPDFREEVEHFDRVTDDVNNFCRDVSAGKVANGSFLTLHDSKWNKSFRVDKGLCETLNAELLKRIQSEWDKAQPKMKQPVPDKEFC</sequence>
<evidence type="ECO:0000313" key="11">
    <source>
        <dbReference type="EMBL" id="KAK2157044.1"/>
    </source>
</evidence>
<evidence type="ECO:0000256" key="8">
    <source>
        <dbReference type="ARBA" id="ARBA00023136"/>
    </source>
</evidence>
<dbReference type="GO" id="GO:0009247">
    <property type="term" value="P:glycolipid biosynthetic process"/>
    <property type="evidence" value="ECO:0007669"/>
    <property type="project" value="InterPro"/>
</dbReference>
<dbReference type="GO" id="GO:0000139">
    <property type="term" value="C:Golgi membrane"/>
    <property type="evidence" value="ECO:0007669"/>
    <property type="project" value="UniProtKB-SubCell"/>
</dbReference>
<dbReference type="PANTHER" id="PTHR14647">
    <property type="entry name" value="GALACTOSE-3-O-SULFOTRANSFERASE"/>
    <property type="match status" value="1"/>
</dbReference>
<evidence type="ECO:0000256" key="2">
    <source>
        <dbReference type="ARBA" id="ARBA00008124"/>
    </source>
</evidence>
<accession>A0AAD9N7K7</accession>
<keyword evidence="7" id="KW-0333">Golgi apparatus</keyword>
<keyword evidence="3" id="KW-0808">Transferase</keyword>
<keyword evidence="5" id="KW-0735">Signal-anchor</keyword>
<evidence type="ECO:0000256" key="3">
    <source>
        <dbReference type="ARBA" id="ARBA00022679"/>
    </source>
</evidence>
<evidence type="ECO:0000256" key="4">
    <source>
        <dbReference type="ARBA" id="ARBA00022692"/>
    </source>
</evidence>